<dbReference type="PANTHER" id="PTHR30161">
    <property type="entry name" value="FLAGELLAR EXPORT PROTEIN, MEMBRANE FLHA SUBUNIT-RELATED"/>
    <property type="match status" value="1"/>
</dbReference>
<evidence type="ECO:0000256" key="8">
    <source>
        <dbReference type="ARBA" id="ARBA00023136"/>
    </source>
</evidence>
<feature type="transmembrane region" description="Helical" evidence="9">
    <location>
        <begin position="55"/>
        <end position="74"/>
    </location>
</feature>
<dbReference type="InterPro" id="IPR042193">
    <property type="entry name" value="FHIPEP_3"/>
</dbReference>
<dbReference type="EMBL" id="PYUC01000022">
    <property type="protein sequence ID" value="PTB17190.1"/>
    <property type="molecule type" value="Genomic_DNA"/>
</dbReference>
<name>A0A2T3XKY2_9BURK</name>
<evidence type="ECO:0000256" key="1">
    <source>
        <dbReference type="ARBA" id="ARBA00004429"/>
    </source>
</evidence>
<dbReference type="InterPro" id="IPR001712">
    <property type="entry name" value="T3SS_FHIPEP"/>
</dbReference>
<feature type="transmembrane region" description="Helical" evidence="9">
    <location>
        <begin position="246"/>
        <end position="272"/>
    </location>
</feature>
<keyword evidence="4" id="KW-1003">Cell membrane</keyword>
<dbReference type="PIRSF" id="PIRSF005419">
    <property type="entry name" value="FlhA"/>
    <property type="match status" value="1"/>
</dbReference>
<sequence>MRARVPAFEWATRVFEPASRWLARIGERSDAVVAVLVALVIFMMVLPLPTLIIDALIAVNVTAAVLLVALALYVPSAVAFSSFPVVLLFTTLFRLGIEISTSRSILLSADAGAIVETFGRFVAGDNVVVGAIVFLVVAVVQFLVITKGAERVAEVAARFSLDSMPGRQMAIDADVRAGFARPETAQHLRGELARESRMHGAMDGAMKFVKGDALAGFVIVFVNLTAGVTIGVTQNGLALADALQRYAILTIGNALVAQIPALLISIAAAVLITRGGEDAARSRTVGGEIVEQVRAAPAAWIIAGCMAALFAVVPGMPWPMFVSLAAAMLLEGAARLRRDAAARRRLATASHAGLGAAGAGSAASSGGAEMPIPDEYDVREIIPIRQIVVSVSPAILRDERFAALVRAARRTRNEIVMRYGLTVPQLEIEGVARLDGDAYEIAIQEVVAAHGRLQWDCLCVSEKSLDESLRAHAELQTYPLIEGAVWIERARLASRDSVAAEGIGAIEYFSRLFAQLLQRHAAQFVGVHEAQLLFGWLQREMPAAAKELAQALSLPRFAEVLRLLVSERVSLRNVKEIVETLVSWATREKESPILAEHVRQALSGQICQEFAENGLLYALLLERDLEDKLRASLRQTAQGAVLAVDHETVESLSMQARTFAASAGRHRSAPVILTAQDLRRPLRQLVRDTWFDLHVLSYTELTATQRVRSIGMIRAGSDKSATDGSQPAS</sequence>
<proteinExistence type="inferred from homology"/>
<keyword evidence="7 9" id="KW-1133">Transmembrane helix</keyword>
<dbReference type="PANTHER" id="PTHR30161:SF2">
    <property type="entry name" value="INVASION PROTEIN INVA"/>
    <property type="match status" value="1"/>
</dbReference>
<organism evidence="10 11">
    <name type="scientific">Trinickia symbiotica</name>
    <dbReference type="NCBI Taxonomy" id="863227"/>
    <lineage>
        <taxon>Bacteria</taxon>
        <taxon>Pseudomonadati</taxon>
        <taxon>Pseudomonadota</taxon>
        <taxon>Betaproteobacteria</taxon>
        <taxon>Burkholderiales</taxon>
        <taxon>Burkholderiaceae</taxon>
        <taxon>Trinickia</taxon>
    </lineage>
</organism>
<feature type="transmembrane region" description="Helical" evidence="9">
    <location>
        <begin position="293"/>
        <end position="312"/>
    </location>
</feature>
<dbReference type="PRINTS" id="PR00949">
    <property type="entry name" value="TYPE3IMAPROT"/>
</dbReference>
<evidence type="ECO:0000256" key="9">
    <source>
        <dbReference type="SAM" id="Phobius"/>
    </source>
</evidence>
<evidence type="ECO:0000256" key="4">
    <source>
        <dbReference type="ARBA" id="ARBA00022475"/>
    </source>
</evidence>
<evidence type="ECO:0000256" key="3">
    <source>
        <dbReference type="ARBA" id="ARBA00022448"/>
    </source>
</evidence>
<dbReference type="Gene3D" id="1.10.8.540">
    <property type="entry name" value="FHIPEP family, domain 3"/>
    <property type="match status" value="1"/>
</dbReference>
<evidence type="ECO:0000256" key="5">
    <source>
        <dbReference type="ARBA" id="ARBA00022519"/>
    </source>
</evidence>
<reference evidence="10 11" key="1">
    <citation type="submission" date="2018-03" db="EMBL/GenBank/DDBJ databases">
        <title>Whole genome analyses suggest that Burkholderia sensu lato contains two further novel genera in the rhizoxinica-symbiotica group Mycetohabitans gen. nov., and Trinickia gen. nov.: implications for the evolution of diazotrophy and nodulation in the Burkholderiaceae.</title>
        <authorList>
            <person name="Estrada De Los Santos P."/>
            <person name="Palmer M."/>
            <person name="Chavez-Ramirez B."/>
            <person name="Steenkamp E.T."/>
            <person name="Hirsch A.M."/>
            <person name="Manyaka P."/>
            <person name="Maluk M."/>
            <person name="Lafos M."/>
            <person name="Crook M."/>
            <person name="Gross E."/>
            <person name="Simon M.F."/>
            <person name="Bueno Dos Reis Junior F."/>
            <person name="Poole P.S."/>
            <person name="Venter S.N."/>
            <person name="James E.K."/>
        </authorList>
    </citation>
    <scope>NUCLEOTIDE SEQUENCE [LARGE SCALE GENOMIC DNA]</scope>
    <source>
        <strain evidence="10 11">JPY-366</strain>
    </source>
</reference>
<keyword evidence="6 9" id="KW-0812">Transmembrane</keyword>
<comment type="caution">
    <text evidence="10">The sequence shown here is derived from an EMBL/GenBank/DDBJ whole genome shotgun (WGS) entry which is preliminary data.</text>
</comment>
<evidence type="ECO:0000256" key="2">
    <source>
        <dbReference type="ARBA" id="ARBA00008835"/>
    </source>
</evidence>
<dbReference type="Proteomes" id="UP000240638">
    <property type="component" value="Unassembled WGS sequence"/>
</dbReference>
<feature type="transmembrane region" description="Helical" evidence="9">
    <location>
        <begin position="213"/>
        <end position="234"/>
    </location>
</feature>
<evidence type="ECO:0000256" key="7">
    <source>
        <dbReference type="ARBA" id="ARBA00022989"/>
    </source>
</evidence>
<feature type="transmembrane region" description="Helical" evidence="9">
    <location>
        <begin position="80"/>
        <end position="97"/>
    </location>
</feature>
<feature type="transmembrane region" description="Helical" evidence="9">
    <location>
        <begin position="127"/>
        <end position="145"/>
    </location>
</feature>
<dbReference type="GO" id="GO:0005886">
    <property type="term" value="C:plasma membrane"/>
    <property type="evidence" value="ECO:0007669"/>
    <property type="project" value="UniProtKB-SubCell"/>
</dbReference>
<feature type="transmembrane region" description="Helical" evidence="9">
    <location>
        <begin position="31"/>
        <end position="48"/>
    </location>
</feature>
<dbReference type="Gene3D" id="3.40.30.60">
    <property type="entry name" value="FHIPEP family, domain 1"/>
    <property type="match status" value="1"/>
</dbReference>
<dbReference type="Pfam" id="PF00771">
    <property type="entry name" value="FHIPEP"/>
    <property type="match status" value="1"/>
</dbReference>
<evidence type="ECO:0000256" key="6">
    <source>
        <dbReference type="ARBA" id="ARBA00022692"/>
    </source>
</evidence>
<accession>A0A2T3XKY2</accession>
<keyword evidence="3" id="KW-0813">Transport</keyword>
<comment type="similarity">
    <text evidence="2">Belongs to the FHIPEP (flagella/HR/invasion proteins export pore) family.</text>
</comment>
<dbReference type="GO" id="GO:0009306">
    <property type="term" value="P:protein secretion"/>
    <property type="evidence" value="ECO:0007669"/>
    <property type="project" value="InterPro"/>
</dbReference>
<evidence type="ECO:0000313" key="11">
    <source>
        <dbReference type="Proteomes" id="UP000240638"/>
    </source>
</evidence>
<gene>
    <name evidence="10" type="ORF">C9I57_29390</name>
</gene>
<dbReference type="InterPro" id="IPR006302">
    <property type="entry name" value="T3SS_HrcV"/>
</dbReference>
<dbReference type="NCBIfam" id="TIGR01399">
    <property type="entry name" value="hrcV"/>
    <property type="match status" value="1"/>
</dbReference>
<keyword evidence="8 9" id="KW-0472">Membrane</keyword>
<dbReference type="AlphaFoldDB" id="A0A2T3XKY2"/>
<comment type="subcellular location">
    <subcellularLocation>
        <location evidence="1">Cell inner membrane</location>
        <topology evidence="1">Multi-pass membrane protein</topology>
    </subcellularLocation>
</comment>
<keyword evidence="5" id="KW-0997">Cell inner membrane</keyword>
<dbReference type="Gene3D" id="3.40.50.12790">
    <property type="entry name" value="FHIPEP family, domain 4"/>
    <property type="match status" value="1"/>
</dbReference>
<protein>
    <submittedName>
        <fullName evidence="10">EscV/YscV/HrcV family type III secretion system export apparatus protein</fullName>
    </submittedName>
</protein>
<dbReference type="InterPro" id="IPR042194">
    <property type="entry name" value="FHIPEP_1"/>
</dbReference>
<dbReference type="InterPro" id="IPR042196">
    <property type="entry name" value="FHIPEP_4"/>
</dbReference>
<evidence type="ECO:0000313" key="10">
    <source>
        <dbReference type="EMBL" id="PTB17190.1"/>
    </source>
</evidence>